<proteinExistence type="predicted"/>
<reference evidence="1" key="1">
    <citation type="submission" date="2012-04" db="EMBL/GenBank/DDBJ databases">
        <authorList>
            <person name="Borisov I.G."/>
            <person name="Ivanikova N.V."/>
            <person name="Pinevich A.V."/>
        </authorList>
    </citation>
    <scope>NUCLEOTIDE SEQUENCE</scope>
    <source>
        <strain evidence="1">CALU 1027</strain>
    </source>
</reference>
<dbReference type="OrthoDB" id="452812at2"/>
<dbReference type="STRING" id="317619.GCA_000332315_00867"/>
<sequence>MHPKNPLFQKCLTYLESLPCIEAAVQGEPYFSDKVLADGKLIIKTSNKSTSYVCEIKTGITNDVIEQVTEYFSNLGKRLKHNERPLLITRGLSKLVVEQLLTRNIEFIDVDGNIYLNSPEIYVLVRNQISKESVSKSLEITASALQVIYALLSQPDLFGKGCDFDEEIAYTSGVTPKTVKNTLKKLQDLDYITYRHGNYEIIDYVRLLERWELGYSERLRAKLLLGTFTPIGKSIFSEVGDKIKEDAKHYDYLIGGELAASMMTEYLRPVSATLHLSSNSDSRKIAVNLKLKPDSNGNIAFLRTFGHAKYQQNKLEEFQQSLVNPLFIHAELVRTGNSRLKEAAQLLYDSYIVVGSYFRTSRMSVKV</sequence>
<dbReference type="InterPro" id="IPR036390">
    <property type="entry name" value="WH_DNA-bd_sf"/>
</dbReference>
<accession>A0A0M2PVF2</accession>
<comment type="caution">
    <text evidence="1">The sequence shown here is derived from an EMBL/GenBank/DDBJ whole genome shotgun (WGS) entry which is preliminary data.</text>
</comment>
<dbReference type="RefSeq" id="WP_017711490.1">
    <property type="nucleotide sequence ID" value="NZ_KB235933.1"/>
</dbReference>
<dbReference type="SUPFAM" id="SSF46785">
    <property type="entry name" value="Winged helix' DNA-binding domain"/>
    <property type="match status" value="1"/>
</dbReference>
<evidence type="ECO:0000313" key="1">
    <source>
        <dbReference type="EMBL" id="KKJ00140.1"/>
    </source>
</evidence>
<dbReference type="EMBL" id="AJTX02000004">
    <property type="protein sequence ID" value="KKJ00140.1"/>
    <property type="molecule type" value="Genomic_DNA"/>
</dbReference>
<protein>
    <recommendedName>
        <fullName evidence="3">HTH crp-type domain-containing protein</fullName>
    </recommendedName>
</protein>
<name>A0A0M2PVF2_PROHO</name>
<dbReference type="Proteomes" id="UP000034681">
    <property type="component" value="Unassembled WGS sequence"/>
</dbReference>
<dbReference type="Pfam" id="PF09952">
    <property type="entry name" value="AbiEi_2"/>
    <property type="match status" value="1"/>
</dbReference>
<evidence type="ECO:0000313" key="2">
    <source>
        <dbReference type="Proteomes" id="UP000034681"/>
    </source>
</evidence>
<dbReference type="InterPro" id="IPR019238">
    <property type="entry name" value="AbiEi_2"/>
</dbReference>
<evidence type="ECO:0008006" key="3">
    <source>
        <dbReference type="Google" id="ProtNLM"/>
    </source>
</evidence>
<organism evidence="1 2">
    <name type="scientific">Prochlorothrix hollandica PCC 9006 = CALU 1027</name>
    <dbReference type="NCBI Taxonomy" id="317619"/>
    <lineage>
        <taxon>Bacteria</taxon>
        <taxon>Bacillati</taxon>
        <taxon>Cyanobacteriota</taxon>
        <taxon>Cyanophyceae</taxon>
        <taxon>Prochlorotrichales</taxon>
        <taxon>Prochlorotrichaceae</taxon>
        <taxon>Prochlorothrix</taxon>
    </lineage>
</organism>
<gene>
    <name evidence="1" type="ORF">PROH_10470</name>
</gene>
<keyword evidence="2" id="KW-1185">Reference proteome</keyword>
<dbReference type="AlphaFoldDB" id="A0A0M2PVF2"/>